<feature type="region of interest" description="Disordered" evidence="9">
    <location>
        <begin position="89"/>
        <end position="120"/>
    </location>
</feature>
<evidence type="ECO:0000256" key="9">
    <source>
        <dbReference type="SAM" id="MobiDB-lite"/>
    </source>
</evidence>
<dbReference type="InterPro" id="IPR054542">
    <property type="entry name" value="Cys_met_metab_PP"/>
</dbReference>
<evidence type="ECO:0000256" key="4">
    <source>
        <dbReference type="ARBA" id="ARBA00012085"/>
    </source>
</evidence>
<evidence type="ECO:0000256" key="5">
    <source>
        <dbReference type="ARBA" id="ARBA00022898"/>
    </source>
</evidence>
<evidence type="ECO:0000256" key="3">
    <source>
        <dbReference type="ARBA" id="ARBA00009077"/>
    </source>
</evidence>
<dbReference type="InterPro" id="IPR000277">
    <property type="entry name" value="Cys/Met-Metab_PyrdxlP-dep_enz"/>
</dbReference>
<sequence length="502" mass="54940">MAMRSGTTSSNACARAIAQHRRPHPCNRASASSLYPHAMFTSSSSPSGGEISSSVAGRAAFELRRKIEENKGQVSSRWRTSMATQLSHAGLSKNYGDEEKSKKFNSPLSPPIELATTFERPPSGEYGVDGLIYSRSCNPTRRLLEDAVGRLEMNFKESDASYEYDQDTIAPTFAFSSGMAAVASLILACPSPVKLLIPKDVYHGVPTQLYNSFSEHGVSHESVDMTNLNELYQEIEDNVRSDGTLVVWVETPSNPLCQVTDIQAVCNVVEKLRRHKDHGRILTVVDSTWAPPCITLPLSLSTDVVLHSGTKYLGGHSDVLLGIASCSPTTENGRWMAQRLRAVQTSVGAVASPLECWLTLRGLRTLHLRVERQCQSAMKLAEYLHGHQHVVKCHYPGLKSHPQYAVAKEQMSMFGGMVSFEVESETLAMAVVGAVHIIRRATSLGGTETLIEHRASIEPPERRTSPPGLLRLSVGLEDVEDLKHDLEVALEVASQIVHTATE</sequence>
<comment type="cofactor">
    <cofactor evidence="1 8">
        <name>pyridoxal 5'-phosphate</name>
        <dbReference type="ChEBI" id="CHEBI:597326"/>
    </cofactor>
</comment>
<evidence type="ECO:0000313" key="10">
    <source>
        <dbReference type="EMBL" id="KAL3764811.1"/>
    </source>
</evidence>
<dbReference type="SUPFAM" id="SSF53383">
    <property type="entry name" value="PLP-dependent transferases"/>
    <property type="match status" value="1"/>
</dbReference>
<dbReference type="Gene3D" id="3.40.640.10">
    <property type="entry name" value="Type I PLP-dependent aspartate aminotransferase-like (Major domain)"/>
    <property type="match status" value="1"/>
</dbReference>
<dbReference type="Pfam" id="PF01053">
    <property type="entry name" value="Cys_Met_Meta_PP"/>
    <property type="match status" value="1"/>
</dbReference>
<name>A0ABD3MS78_9STRA</name>
<keyword evidence="6" id="KW-0198">Cysteine biosynthesis</keyword>
<dbReference type="GO" id="GO:0019344">
    <property type="term" value="P:cysteine biosynthetic process"/>
    <property type="evidence" value="ECO:0007669"/>
    <property type="project" value="UniProtKB-KW"/>
</dbReference>
<proteinExistence type="inferred from homology"/>
<evidence type="ECO:0000256" key="2">
    <source>
        <dbReference type="ARBA" id="ARBA00005038"/>
    </source>
</evidence>
<organism evidence="10 11">
    <name type="scientific">Discostella pseudostelligera</name>
    <dbReference type="NCBI Taxonomy" id="259834"/>
    <lineage>
        <taxon>Eukaryota</taxon>
        <taxon>Sar</taxon>
        <taxon>Stramenopiles</taxon>
        <taxon>Ochrophyta</taxon>
        <taxon>Bacillariophyta</taxon>
        <taxon>Coscinodiscophyceae</taxon>
        <taxon>Thalassiosirophycidae</taxon>
        <taxon>Stephanodiscales</taxon>
        <taxon>Stephanodiscaceae</taxon>
        <taxon>Discostella</taxon>
    </lineage>
</organism>
<protein>
    <recommendedName>
        <fullName evidence="4">cystathionine gamma-lyase</fullName>
        <ecNumber evidence="4">4.4.1.1</ecNumber>
    </recommendedName>
    <alternativeName>
        <fullName evidence="7">Gamma-cystathionase</fullName>
    </alternativeName>
</protein>
<comment type="similarity">
    <text evidence="3 8">Belongs to the trans-sulfuration enzymes family.</text>
</comment>
<evidence type="ECO:0000256" key="1">
    <source>
        <dbReference type="ARBA" id="ARBA00001933"/>
    </source>
</evidence>
<evidence type="ECO:0000256" key="6">
    <source>
        <dbReference type="ARBA" id="ARBA00023192"/>
    </source>
</evidence>
<gene>
    <name evidence="10" type="ORF">ACHAWU_006228</name>
</gene>
<dbReference type="InterPro" id="IPR015424">
    <property type="entry name" value="PyrdxlP-dep_Trfase"/>
</dbReference>
<dbReference type="EMBL" id="JALLBG020000101">
    <property type="protein sequence ID" value="KAL3764811.1"/>
    <property type="molecule type" value="Genomic_DNA"/>
</dbReference>
<dbReference type="EC" id="4.4.1.1" evidence="4"/>
<comment type="pathway">
    <text evidence="2">Amino-acid biosynthesis; L-cysteine biosynthesis; L-cysteine from L-homocysteine and L-serine: step 2/2.</text>
</comment>
<dbReference type="AlphaFoldDB" id="A0ABD3MS78"/>
<evidence type="ECO:0000313" key="11">
    <source>
        <dbReference type="Proteomes" id="UP001530293"/>
    </source>
</evidence>
<dbReference type="PANTHER" id="PTHR11808:SF15">
    <property type="entry name" value="CYSTATHIONINE GAMMA-LYASE"/>
    <property type="match status" value="1"/>
</dbReference>
<keyword evidence="11" id="KW-1185">Reference proteome</keyword>
<dbReference type="InterPro" id="IPR015422">
    <property type="entry name" value="PyrdxlP-dep_Trfase_small"/>
</dbReference>
<comment type="caution">
    <text evidence="10">The sequence shown here is derived from an EMBL/GenBank/DDBJ whole genome shotgun (WGS) entry which is preliminary data.</text>
</comment>
<reference evidence="10 11" key="1">
    <citation type="submission" date="2024-10" db="EMBL/GenBank/DDBJ databases">
        <title>Updated reference genomes for cyclostephanoid diatoms.</title>
        <authorList>
            <person name="Roberts W.R."/>
            <person name="Alverson A.J."/>
        </authorList>
    </citation>
    <scope>NUCLEOTIDE SEQUENCE [LARGE SCALE GENOMIC DNA]</scope>
    <source>
        <strain evidence="10 11">AJA232-27</strain>
    </source>
</reference>
<dbReference type="Gene3D" id="3.90.1150.10">
    <property type="entry name" value="Aspartate Aminotransferase, domain 1"/>
    <property type="match status" value="1"/>
</dbReference>
<accession>A0ABD3MS78</accession>
<keyword evidence="5 8" id="KW-0663">Pyridoxal phosphate</keyword>
<evidence type="ECO:0000256" key="7">
    <source>
        <dbReference type="ARBA" id="ARBA00029853"/>
    </source>
</evidence>
<dbReference type="InterPro" id="IPR015421">
    <property type="entry name" value="PyrdxlP-dep_Trfase_major"/>
</dbReference>
<dbReference type="PANTHER" id="PTHR11808">
    <property type="entry name" value="TRANS-SULFURATION ENZYME FAMILY MEMBER"/>
    <property type="match status" value="1"/>
</dbReference>
<dbReference type="Proteomes" id="UP001530293">
    <property type="component" value="Unassembled WGS sequence"/>
</dbReference>
<evidence type="ECO:0000256" key="8">
    <source>
        <dbReference type="RuleBase" id="RU362118"/>
    </source>
</evidence>
<keyword evidence="6" id="KW-0028">Amino-acid biosynthesis</keyword>
<dbReference type="PROSITE" id="PS00868">
    <property type="entry name" value="CYS_MET_METAB_PP"/>
    <property type="match status" value="1"/>
</dbReference>